<keyword evidence="4" id="KW-1185">Reference proteome</keyword>
<organism evidence="4 5">
    <name type="scientific">Ananas comosus</name>
    <name type="common">Pineapple</name>
    <name type="synonym">Ananas ananas</name>
    <dbReference type="NCBI Taxonomy" id="4615"/>
    <lineage>
        <taxon>Eukaryota</taxon>
        <taxon>Viridiplantae</taxon>
        <taxon>Streptophyta</taxon>
        <taxon>Embryophyta</taxon>
        <taxon>Tracheophyta</taxon>
        <taxon>Spermatophyta</taxon>
        <taxon>Magnoliopsida</taxon>
        <taxon>Liliopsida</taxon>
        <taxon>Poales</taxon>
        <taxon>Bromeliaceae</taxon>
        <taxon>Bromelioideae</taxon>
        <taxon>Ananas</taxon>
    </lineage>
</organism>
<dbReference type="Gene3D" id="3.30.559.10">
    <property type="entry name" value="Chloramphenicol acetyltransferase-like domain"/>
    <property type="match status" value="2"/>
</dbReference>
<comment type="similarity">
    <text evidence="1">Belongs to the plant acyltransferase family.</text>
</comment>
<evidence type="ECO:0000256" key="3">
    <source>
        <dbReference type="ARBA" id="ARBA00023315"/>
    </source>
</evidence>
<dbReference type="OrthoDB" id="671439at2759"/>
<protein>
    <submittedName>
        <fullName evidence="5">Salutaridinol 7-O-acetyltransferase-like</fullName>
    </submittedName>
</protein>
<accession>A0A6P5GW88</accession>
<dbReference type="InterPro" id="IPR023213">
    <property type="entry name" value="CAT-like_dom_sf"/>
</dbReference>
<dbReference type="RefSeq" id="XP_020112057.1">
    <property type="nucleotide sequence ID" value="XM_020256468.1"/>
</dbReference>
<evidence type="ECO:0000256" key="1">
    <source>
        <dbReference type="ARBA" id="ARBA00009861"/>
    </source>
</evidence>
<dbReference type="AlphaFoldDB" id="A0A6P5GW88"/>
<dbReference type="PANTHER" id="PTHR31623">
    <property type="entry name" value="F21J9.9"/>
    <property type="match status" value="1"/>
</dbReference>
<dbReference type="PANTHER" id="PTHR31623:SF17">
    <property type="entry name" value="F21J9.9"/>
    <property type="match status" value="1"/>
</dbReference>
<sequence>MAAITVDIVSRETVKPSTPTPPQLRSYKLSWIDQNHPLYHLPVVFFYSATPSAAAADVGILKSSLSTVLASFYPLAGRLSGNSHVDCGDQGVDFFEARAADADLSEILSSDESDLNELKKFLPCSKGEASCCDSEPTVILSVQATVFRCGGIAVGACVSHKIADGRSLFLFLQAWAAAVRGSFSSENAPSFDSAAVFPPNENAVPYEAEQPPQVQKRFVLDGPKIMALREKMASSATRFQAVMALVWRCAVRGRPHARAALAAVAVDTRSRMEPQSPNGSFGNRCVAAVVGIPVDEVKNVKSDVNENTKYAHEEEMGAAVKGVDAEYLRRLQGEDGWLRQFEMGLEVVRKCGGLTEAGFDMNIFSSWLRLPVYEVDFGWGPAAWACTTQERPSAMAVLPRPPAAGDPQGMEIWASLEKDEMAELKRELDQLVPLNPVHHVTQS</sequence>
<dbReference type="Pfam" id="PF02458">
    <property type="entry name" value="Transferase"/>
    <property type="match status" value="1"/>
</dbReference>
<proteinExistence type="inferred from homology"/>
<reference evidence="5" key="2">
    <citation type="submission" date="2025-08" db="UniProtKB">
        <authorList>
            <consortium name="RefSeq"/>
        </authorList>
    </citation>
    <scope>IDENTIFICATION</scope>
    <source>
        <tissue evidence="5">Leaf</tissue>
    </source>
</reference>
<gene>
    <name evidence="5" type="primary">LOC109726704</name>
</gene>
<evidence type="ECO:0000313" key="5">
    <source>
        <dbReference type="RefSeq" id="XP_020112057.1"/>
    </source>
</evidence>
<name>A0A6P5GW88_ANACO</name>
<evidence type="ECO:0000313" key="4">
    <source>
        <dbReference type="Proteomes" id="UP000515123"/>
    </source>
</evidence>
<dbReference type="Gramene" id="Aco008131.1.mrna1">
    <property type="protein sequence ID" value="Aco008131.1.mrna1.cds1"/>
    <property type="gene ID" value="Aco008131.1.path1"/>
</dbReference>
<dbReference type="GeneID" id="109726704"/>
<keyword evidence="3" id="KW-0012">Acyltransferase</keyword>
<dbReference type="GO" id="GO:0016746">
    <property type="term" value="F:acyltransferase activity"/>
    <property type="evidence" value="ECO:0007669"/>
    <property type="project" value="UniProtKB-KW"/>
</dbReference>
<reference evidence="4" key="1">
    <citation type="journal article" date="2015" name="Nat. Genet.">
        <title>The pineapple genome and the evolution of CAM photosynthesis.</title>
        <authorList>
            <person name="Ming R."/>
            <person name="VanBuren R."/>
            <person name="Wai C.M."/>
            <person name="Tang H."/>
            <person name="Schatz M.C."/>
            <person name="Bowers J.E."/>
            <person name="Lyons E."/>
            <person name="Wang M.L."/>
            <person name="Chen J."/>
            <person name="Biggers E."/>
            <person name="Zhang J."/>
            <person name="Huang L."/>
            <person name="Zhang L."/>
            <person name="Miao W."/>
            <person name="Zhang J."/>
            <person name="Ye Z."/>
            <person name="Miao C."/>
            <person name="Lin Z."/>
            <person name="Wang H."/>
            <person name="Zhou H."/>
            <person name="Yim W.C."/>
            <person name="Priest H.D."/>
            <person name="Zheng C."/>
            <person name="Woodhouse M."/>
            <person name="Edger P.P."/>
            <person name="Guyot R."/>
            <person name="Guo H.B."/>
            <person name="Guo H."/>
            <person name="Zheng G."/>
            <person name="Singh R."/>
            <person name="Sharma A."/>
            <person name="Min X."/>
            <person name="Zheng Y."/>
            <person name="Lee H."/>
            <person name="Gurtowski J."/>
            <person name="Sedlazeck F.J."/>
            <person name="Harkess A."/>
            <person name="McKain M.R."/>
            <person name="Liao Z."/>
            <person name="Fang J."/>
            <person name="Liu J."/>
            <person name="Zhang X."/>
            <person name="Zhang Q."/>
            <person name="Hu W."/>
            <person name="Qin Y."/>
            <person name="Wang K."/>
            <person name="Chen L.Y."/>
            <person name="Shirley N."/>
            <person name="Lin Y.R."/>
            <person name="Liu L.Y."/>
            <person name="Hernandez A.G."/>
            <person name="Wright C.L."/>
            <person name="Bulone V."/>
            <person name="Tuskan G.A."/>
            <person name="Heath K."/>
            <person name="Zee F."/>
            <person name="Moore P.H."/>
            <person name="Sunkar R."/>
            <person name="Leebens-Mack J.H."/>
            <person name="Mockler T."/>
            <person name="Bennetzen J.L."/>
            <person name="Freeling M."/>
            <person name="Sankoff D."/>
            <person name="Paterson A.H."/>
            <person name="Zhu X."/>
            <person name="Yang X."/>
            <person name="Smith J.A."/>
            <person name="Cushman J.C."/>
            <person name="Paull R.E."/>
            <person name="Yu Q."/>
        </authorList>
    </citation>
    <scope>NUCLEOTIDE SEQUENCE [LARGE SCALE GENOMIC DNA]</scope>
    <source>
        <strain evidence="4">cv. F153</strain>
    </source>
</reference>
<keyword evidence="2" id="KW-0808">Transferase</keyword>
<dbReference type="Proteomes" id="UP000515123">
    <property type="component" value="Linkage group 21"/>
</dbReference>
<evidence type="ECO:0000256" key="2">
    <source>
        <dbReference type="ARBA" id="ARBA00022679"/>
    </source>
</evidence>